<sequence>MSIQFTTLIEVWFFIFSKKRTFFTYNFIYFIGFNIANALSYDYTASIECLASPQKPQYNGGVIQNPELNEGLKGWSTFGDAKIEHRTLGNNKFIVANSRVHPHDSVSQNLNLEKNKIYTFSAWIQVSKGRIPVSAVFKTQTGYILAGSIFAESSCWSMLKGGFTVDASGSAQLYFESNNTSVDIWVDSISLQPFTEKQWMSHQDQAIEKTRKTKVRIQAVDSQGKPLSNAKISIKLKKASFPFGCAINKNILYNNAYQNWFTSRFTVTVFENEMKWYSTEPSQGKVDYSVPNAMLQFAKKNNVLVRGHNVFWDDPKYQQGWINSLSPADLSKATTDRINSIMSRYRGEVIGWDVVNENLHFNFFESKLGQNASAVFYNLAQKIDGTSTLFLNEYNTIENARDGDSTPAKYLQKLRDIKAFPGNGNLKLGIGLESHFSSAAPNLAYMRASIDTLAATNFPIWVTEVDVQRGPYQAQYLEQILREAHSHPKVAGIVIWSAWKPQGCYTMCLTDNNFKNLPTGNVVDELLARRIAIKSSAGRTDGNGFFEASLSHGLYSVKIHHPSAKNSSLVQKLNVVSSTGADNQTLLMRFAA</sequence>
<name>A0ABQ9M4K4_HEVBR</name>
<evidence type="ECO:0000313" key="7">
    <source>
        <dbReference type="EMBL" id="KAJ9175136.1"/>
    </source>
</evidence>
<dbReference type="InterPro" id="IPR017853">
    <property type="entry name" value="GH"/>
</dbReference>
<evidence type="ECO:0000256" key="3">
    <source>
        <dbReference type="ARBA" id="ARBA00022801"/>
    </source>
</evidence>
<organism evidence="7 8">
    <name type="scientific">Hevea brasiliensis</name>
    <name type="common">Para rubber tree</name>
    <name type="synonym">Siphonia brasiliensis</name>
    <dbReference type="NCBI Taxonomy" id="3981"/>
    <lineage>
        <taxon>Eukaryota</taxon>
        <taxon>Viridiplantae</taxon>
        <taxon>Streptophyta</taxon>
        <taxon>Embryophyta</taxon>
        <taxon>Tracheophyta</taxon>
        <taxon>Spermatophyta</taxon>
        <taxon>Magnoliopsida</taxon>
        <taxon>eudicotyledons</taxon>
        <taxon>Gunneridae</taxon>
        <taxon>Pentapetalae</taxon>
        <taxon>rosids</taxon>
        <taxon>fabids</taxon>
        <taxon>Malpighiales</taxon>
        <taxon>Euphorbiaceae</taxon>
        <taxon>Crotonoideae</taxon>
        <taxon>Micrandreae</taxon>
        <taxon>Hevea</taxon>
    </lineage>
</organism>
<dbReference type="Gene3D" id="3.20.20.80">
    <property type="entry name" value="Glycosidases"/>
    <property type="match status" value="1"/>
</dbReference>
<evidence type="ECO:0000256" key="5">
    <source>
        <dbReference type="ARBA" id="ARBA00023326"/>
    </source>
</evidence>
<dbReference type="SMART" id="SM00633">
    <property type="entry name" value="Glyco_10"/>
    <property type="match status" value="1"/>
</dbReference>
<dbReference type="PROSITE" id="PS51760">
    <property type="entry name" value="GH10_2"/>
    <property type="match status" value="1"/>
</dbReference>
<protein>
    <recommendedName>
        <fullName evidence="6">GH10 domain-containing protein</fullName>
    </recommendedName>
</protein>
<gene>
    <name evidence="7" type="ORF">P3X46_013717</name>
</gene>
<dbReference type="PANTHER" id="PTHR31490">
    <property type="entry name" value="GLYCOSYL HYDROLASE"/>
    <property type="match status" value="1"/>
</dbReference>
<evidence type="ECO:0000256" key="4">
    <source>
        <dbReference type="ARBA" id="ARBA00023277"/>
    </source>
</evidence>
<accession>A0ABQ9M4K4</accession>
<keyword evidence="3" id="KW-0378">Hydrolase</keyword>
<evidence type="ECO:0000313" key="8">
    <source>
        <dbReference type="Proteomes" id="UP001174677"/>
    </source>
</evidence>
<comment type="caution">
    <text evidence="7">The sequence shown here is derived from an EMBL/GenBank/DDBJ whole genome shotgun (WGS) entry which is preliminary data.</text>
</comment>
<dbReference type="EMBL" id="JARPOI010000008">
    <property type="protein sequence ID" value="KAJ9175136.1"/>
    <property type="molecule type" value="Genomic_DNA"/>
</dbReference>
<dbReference type="InterPro" id="IPR044846">
    <property type="entry name" value="GH10"/>
</dbReference>
<keyword evidence="5" id="KW-0624">Polysaccharide degradation</keyword>
<evidence type="ECO:0000259" key="6">
    <source>
        <dbReference type="PROSITE" id="PS51760"/>
    </source>
</evidence>
<keyword evidence="2" id="KW-0677">Repeat</keyword>
<dbReference type="PANTHER" id="PTHR31490:SF2">
    <property type="entry name" value="GLYCOSYL HYDROLASE FAMILY 10 PROTEIN"/>
    <property type="match status" value="1"/>
</dbReference>
<keyword evidence="4" id="KW-0119">Carbohydrate metabolism</keyword>
<dbReference type="Pfam" id="PF00331">
    <property type="entry name" value="Glyco_hydro_10"/>
    <property type="match status" value="1"/>
</dbReference>
<dbReference type="SUPFAM" id="SSF49785">
    <property type="entry name" value="Galactose-binding domain-like"/>
    <property type="match status" value="1"/>
</dbReference>
<dbReference type="Proteomes" id="UP001174677">
    <property type="component" value="Chromosome 8"/>
</dbReference>
<keyword evidence="8" id="KW-1185">Reference proteome</keyword>
<dbReference type="Gene3D" id="2.60.120.260">
    <property type="entry name" value="Galactose-binding domain-like"/>
    <property type="match status" value="1"/>
</dbReference>
<comment type="similarity">
    <text evidence="1">Belongs to the glycosyl hydrolase 10 (cellulase F) family.</text>
</comment>
<feature type="domain" description="GH10" evidence="6">
    <location>
        <begin position="230"/>
        <end position="526"/>
    </location>
</feature>
<dbReference type="Pfam" id="PF02018">
    <property type="entry name" value="CBM_4_9"/>
    <property type="match status" value="1"/>
</dbReference>
<dbReference type="InterPro" id="IPR008979">
    <property type="entry name" value="Galactose-bd-like_sf"/>
</dbReference>
<dbReference type="InterPro" id="IPR001000">
    <property type="entry name" value="GH10_dom"/>
</dbReference>
<dbReference type="SUPFAM" id="SSF51445">
    <property type="entry name" value="(Trans)glycosidases"/>
    <property type="match status" value="1"/>
</dbReference>
<dbReference type="InterPro" id="IPR003305">
    <property type="entry name" value="CenC_carb-bd"/>
</dbReference>
<evidence type="ECO:0000256" key="1">
    <source>
        <dbReference type="ARBA" id="ARBA00007495"/>
    </source>
</evidence>
<reference evidence="7 8" key="1">
    <citation type="journal article" date="2023" name="Plant Biotechnol. J.">
        <title>Chromosome-level wild Hevea brasiliensis genome provides new tools for genomic-assisted breeding and valuable loci to elevate rubber yield.</title>
        <authorList>
            <person name="Cheng H."/>
            <person name="Song X."/>
            <person name="Hu Y."/>
            <person name="Wu T."/>
            <person name="Yang Q."/>
            <person name="An Z."/>
            <person name="Feng S."/>
            <person name="Deng Z."/>
            <person name="Wu W."/>
            <person name="Zeng X."/>
            <person name="Tu M."/>
            <person name="Wang X."/>
            <person name="Huang H."/>
        </authorList>
    </citation>
    <scope>NUCLEOTIDE SEQUENCE [LARGE SCALE GENOMIC DNA]</scope>
    <source>
        <strain evidence="7">MT/VB/25A 57/8</strain>
    </source>
</reference>
<evidence type="ECO:0000256" key="2">
    <source>
        <dbReference type="ARBA" id="ARBA00022737"/>
    </source>
</evidence>
<proteinExistence type="inferred from homology"/>